<feature type="compositionally biased region" description="Pro residues" evidence="9">
    <location>
        <begin position="463"/>
        <end position="473"/>
    </location>
</feature>
<keyword evidence="13" id="KW-1185">Reference proteome</keyword>
<evidence type="ECO:0000256" key="7">
    <source>
        <dbReference type="ARBA" id="ARBA00023137"/>
    </source>
</evidence>
<organism evidence="12 13">
    <name type="scientific">Cellulomonas xylanilytica</name>
    <dbReference type="NCBI Taxonomy" id="233583"/>
    <lineage>
        <taxon>Bacteria</taxon>
        <taxon>Bacillati</taxon>
        <taxon>Actinomycetota</taxon>
        <taxon>Actinomycetes</taxon>
        <taxon>Micrococcales</taxon>
        <taxon>Cellulomonadaceae</taxon>
        <taxon>Cellulomonas</taxon>
    </lineage>
</organism>
<reference evidence="12 13" key="1">
    <citation type="submission" date="2019-07" db="EMBL/GenBank/DDBJ databases">
        <title>Whole genome shotgun sequence of Cellulomonas xylanilytica NBRC 101102.</title>
        <authorList>
            <person name="Hosoyama A."/>
            <person name="Uohara A."/>
            <person name="Ohji S."/>
            <person name="Ichikawa N."/>
        </authorList>
    </citation>
    <scope>NUCLEOTIDE SEQUENCE [LARGE SCALE GENOMIC DNA]</scope>
    <source>
        <strain evidence="12 13">NBRC 101102</strain>
    </source>
</reference>
<comment type="catalytic activity">
    <reaction evidence="8">
        <text>L-tyrosyl-[protein] + ATP = O-phospho-L-tyrosyl-[protein] + ADP + H(+)</text>
        <dbReference type="Rhea" id="RHEA:10596"/>
        <dbReference type="Rhea" id="RHEA-COMP:10136"/>
        <dbReference type="Rhea" id="RHEA-COMP:20101"/>
        <dbReference type="ChEBI" id="CHEBI:15378"/>
        <dbReference type="ChEBI" id="CHEBI:30616"/>
        <dbReference type="ChEBI" id="CHEBI:46858"/>
        <dbReference type="ChEBI" id="CHEBI:61978"/>
        <dbReference type="ChEBI" id="CHEBI:456216"/>
        <dbReference type="EC" id="2.7.10.2"/>
    </reaction>
</comment>
<name>A0A510V3C9_9CELL</name>
<gene>
    <name evidence="12" type="ORF">CXY01_18360</name>
</gene>
<keyword evidence="10" id="KW-0812">Transmembrane</keyword>
<dbReference type="InterPro" id="IPR027417">
    <property type="entry name" value="P-loop_NTPase"/>
</dbReference>
<evidence type="ECO:0000256" key="3">
    <source>
        <dbReference type="ARBA" id="ARBA00022679"/>
    </source>
</evidence>
<feature type="transmembrane region" description="Helical" evidence="10">
    <location>
        <begin position="171"/>
        <end position="190"/>
    </location>
</feature>
<keyword evidence="6" id="KW-0067">ATP-binding</keyword>
<dbReference type="PANTHER" id="PTHR32309">
    <property type="entry name" value="TYROSINE-PROTEIN KINASE"/>
    <property type="match status" value="1"/>
</dbReference>
<protein>
    <recommendedName>
        <fullName evidence="2">non-specific protein-tyrosine kinase</fullName>
        <ecNumber evidence="2">2.7.10.2</ecNumber>
    </recommendedName>
</protein>
<evidence type="ECO:0000256" key="6">
    <source>
        <dbReference type="ARBA" id="ARBA00022840"/>
    </source>
</evidence>
<dbReference type="EMBL" id="BJUB01000005">
    <property type="protein sequence ID" value="GEK21316.1"/>
    <property type="molecule type" value="Genomic_DNA"/>
</dbReference>
<feature type="transmembrane region" description="Helical" evidence="10">
    <location>
        <begin position="7"/>
        <end position="24"/>
    </location>
</feature>
<dbReference type="AlphaFoldDB" id="A0A510V3C9"/>
<comment type="similarity">
    <text evidence="1">Belongs to the CpsD/CapB family.</text>
</comment>
<keyword evidence="10" id="KW-1133">Transmembrane helix</keyword>
<evidence type="ECO:0000256" key="5">
    <source>
        <dbReference type="ARBA" id="ARBA00022777"/>
    </source>
</evidence>
<evidence type="ECO:0000256" key="4">
    <source>
        <dbReference type="ARBA" id="ARBA00022741"/>
    </source>
</evidence>
<feature type="compositionally biased region" description="Basic residues" evidence="9">
    <location>
        <begin position="444"/>
        <end position="454"/>
    </location>
</feature>
<evidence type="ECO:0000256" key="10">
    <source>
        <dbReference type="SAM" id="Phobius"/>
    </source>
</evidence>
<evidence type="ECO:0000313" key="12">
    <source>
        <dbReference type="EMBL" id="GEK21316.1"/>
    </source>
</evidence>
<dbReference type="Pfam" id="PF13614">
    <property type="entry name" value="AAA_31"/>
    <property type="match status" value="1"/>
</dbReference>
<dbReference type="Gene3D" id="3.40.50.300">
    <property type="entry name" value="P-loop containing nucleotide triphosphate hydrolases"/>
    <property type="match status" value="1"/>
</dbReference>
<keyword evidence="7" id="KW-0829">Tyrosine-protein kinase</keyword>
<dbReference type="InterPro" id="IPR005702">
    <property type="entry name" value="Wzc-like_C"/>
</dbReference>
<accession>A0A510V3C9</accession>
<feature type="domain" description="AAA" evidence="11">
    <location>
        <begin position="269"/>
        <end position="397"/>
    </location>
</feature>
<dbReference type="NCBIfam" id="TIGR01007">
    <property type="entry name" value="eps_fam"/>
    <property type="match status" value="1"/>
</dbReference>
<feature type="compositionally biased region" description="Basic and acidic residues" evidence="9">
    <location>
        <begin position="524"/>
        <end position="548"/>
    </location>
</feature>
<dbReference type="FunFam" id="3.40.50.300:FF:000527">
    <property type="entry name" value="Tyrosine-protein kinase etk"/>
    <property type="match status" value="1"/>
</dbReference>
<dbReference type="EC" id="2.7.10.2" evidence="2"/>
<keyword evidence="3" id="KW-0808">Transferase</keyword>
<evidence type="ECO:0000313" key="13">
    <source>
        <dbReference type="Proteomes" id="UP000321118"/>
    </source>
</evidence>
<evidence type="ECO:0000256" key="1">
    <source>
        <dbReference type="ARBA" id="ARBA00007316"/>
    </source>
</evidence>
<dbReference type="GO" id="GO:0004715">
    <property type="term" value="F:non-membrane spanning protein tyrosine kinase activity"/>
    <property type="evidence" value="ECO:0007669"/>
    <property type="project" value="UniProtKB-EC"/>
</dbReference>
<dbReference type="CDD" id="cd05387">
    <property type="entry name" value="BY-kinase"/>
    <property type="match status" value="1"/>
</dbReference>
<evidence type="ECO:0000256" key="2">
    <source>
        <dbReference type="ARBA" id="ARBA00011903"/>
    </source>
</evidence>
<keyword evidence="10" id="KW-0472">Membrane</keyword>
<proteinExistence type="inferred from homology"/>
<dbReference type="GO" id="GO:0005886">
    <property type="term" value="C:plasma membrane"/>
    <property type="evidence" value="ECO:0007669"/>
    <property type="project" value="UniProtKB-ARBA"/>
</dbReference>
<evidence type="ECO:0000256" key="9">
    <source>
        <dbReference type="SAM" id="MobiDB-lite"/>
    </source>
</evidence>
<dbReference type="SUPFAM" id="SSF52540">
    <property type="entry name" value="P-loop containing nucleoside triphosphate hydrolases"/>
    <property type="match status" value="1"/>
</dbReference>
<sequence length="548" mass="57917">MSALRKRWWVIAVLAAVGAGIGYYNTQSATPMYRASSEMYVSLTRGDTVGELVQGSTYTRGLVESFVQLATTPRVLDPVVEDLGLTVSSRALAGAVTADSPLNTVIIKVTAVSTDPDRAAAIANSVATHLSETVVELSPTSAEGAATVTMNVVSPAVAPLHPFSPNKKLDVATSLALGLALGFVIALVVSRLDTRVRTIKDIPTEPERAMLGVVPLDRSIRRHGGRAIVEVPHSPLAESYRRVRTNLQFLNLATPLRVVVVSSAVPNEGKTMTSINLALTMAEQGKRVLLVDADMRRASVASECGLEESAGLSTVLVGEATLEEVAQVWATPTLRVVTAGTAPPNPGQLIESEAMSAFLHRARELYDFVVVDAPPLLAVTDAAVLAHRTDGVIVVAGSSKVRRHELVEALDSLDAIEANVLGIVLNKVRRSRSAGYAYSYGSAGRKKSRARRRPSSATAVPVVPDPTAAPPPAVAWQRRGPDAGAHVAEQSAHEPPAPREPSDSPAQDTAHGAVDESAPVEPGTRTEHDVLEPGTSDERLRDEEPARG</sequence>
<keyword evidence="4" id="KW-0547">Nucleotide-binding</keyword>
<keyword evidence="5" id="KW-0418">Kinase</keyword>
<dbReference type="Proteomes" id="UP000321118">
    <property type="component" value="Unassembled WGS sequence"/>
</dbReference>
<dbReference type="PANTHER" id="PTHR32309:SF13">
    <property type="entry name" value="FERRIC ENTEROBACTIN TRANSPORT PROTEIN FEPE"/>
    <property type="match status" value="1"/>
</dbReference>
<dbReference type="GO" id="GO:0005524">
    <property type="term" value="F:ATP binding"/>
    <property type="evidence" value="ECO:0007669"/>
    <property type="project" value="UniProtKB-KW"/>
</dbReference>
<evidence type="ECO:0000259" key="11">
    <source>
        <dbReference type="Pfam" id="PF13614"/>
    </source>
</evidence>
<dbReference type="InterPro" id="IPR025669">
    <property type="entry name" value="AAA_dom"/>
</dbReference>
<dbReference type="GO" id="GO:0042802">
    <property type="term" value="F:identical protein binding"/>
    <property type="evidence" value="ECO:0007669"/>
    <property type="project" value="UniProtKB-ARBA"/>
</dbReference>
<feature type="region of interest" description="Disordered" evidence="9">
    <location>
        <begin position="439"/>
        <end position="548"/>
    </location>
</feature>
<evidence type="ECO:0000256" key="8">
    <source>
        <dbReference type="ARBA" id="ARBA00051245"/>
    </source>
</evidence>
<dbReference type="InterPro" id="IPR050445">
    <property type="entry name" value="Bact_polysacc_biosynth/exp"/>
</dbReference>
<comment type="caution">
    <text evidence="12">The sequence shown here is derived from an EMBL/GenBank/DDBJ whole genome shotgun (WGS) entry which is preliminary data.</text>
</comment>